<sequence length="510" mass="60133">MKAQSLDSLLISSEELYRINETYLSLPVPQNVFKFNNKQPEDSTITDYQIAIKQLEKDAYRKDLGLVFKANAQYNFNDDLDEESNRITRSRLKTELEWNILKEGFLNNKHKAQQKNIEISLLQQKKAQEKRIAWRRQFRIDYTYSINQELLTLFKHKEAFLNRYFDILSVLHYQKLIKREQLIEVGEKITIARKEGEHIKQYNKLIKDSVSSTYIPSILPILIIKKEPYQFQIAMASNRDSLQAALVYNKASWLDNISLSAYANYNWTQSDINTRNFASVGLRLRVPLRFNENESITKAKIRLTNTIDNTHEKGQHNQVVTYFASYREKIRDLHVQHKNWEIVQERKRVLQVLKKELNNPEAGIQLLALQEEQYDILENILILKKQLYTSLSHLYELYGDLKTQPFIFKKRPSKDVIILNDKSSFPHTFQKAFLKAHNITSVSVLDKNIVLQQKWKSSGFKIRVVSKYTKETMLHQWMREVLKTIKTTNNESIFISEKGSSNPHLKRTKN</sequence>
<gene>
    <name evidence="1" type="ORF">GCM10011444_04830</name>
</gene>
<keyword evidence="2" id="KW-1185">Reference proteome</keyword>
<protein>
    <recommendedName>
        <fullName evidence="3">Outer membrane efflux protein</fullName>
    </recommendedName>
</protein>
<proteinExistence type="predicted"/>
<evidence type="ECO:0000313" key="2">
    <source>
        <dbReference type="Proteomes" id="UP000624701"/>
    </source>
</evidence>
<organism evidence="1 2">
    <name type="scientific">Winogradskyella haliclonae</name>
    <dbReference type="NCBI Taxonomy" id="2048558"/>
    <lineage>
        <taxon>Bacteria</taxon>
        <taxon>Pseudomonadati</taxon>
        <taxon>Bacteroidota</taxon>
        <taxon>Flavobacteriia</taxon>
        <taxon>Flavobacteriales</taxon>
        <taxon>Flavobacteriaceae</taxon>
        <taxon>Winogradskyella</taxon>
    </lineage>
</organism>
<accession>A0ABQ2BUS5</accession>
<dbReference type="Proteomes" id="UP000624701">
    <property type="component" value="Unassembled WGS sequence"/>
</dbReference>
<comment type="caution">
    <text evidence="1">The sequence shown here is derived from an EMBL/GenBank/DDBJ whole genome shotgun (WGS) entry which is preliminary data.</text>
</comment>
<dbReference type="EMBL" id="BMDQ01000001">
    <property type="protein sequence ID" value="GGI56174.1"/>
    <property type="molecule type" value="Genomic_DNA"/>
</dbReference>
<evidence type="ECO:0000313" key="1">
    <source>
        <dbReference type="EMBL" id="GGI56174.1"/>
    </source>
</evidence>
<reference evidence="2" key="1">
    <citation type="journal article" date="2019" name="Int. J. Syst. Evol. Microbiol.">
        <title>The Global Catalogue of Microorganisms (GCM) 10K type strain sequencing project: providing services to taxonomists for standard genome sequencing and annotation.</title>
        <authorList>
            <consortium name="The Broad Institute Genomics Platform"/>
            <consortium name="The Broad Institute Genome Sequencing Center for Infectious Disease"/>
            <person name="Wu L."/>
            <person name="Ma J."/>
        </authorList>
    </citation>
    <scope>NUCLEOTIDE SEQUENCE [LARGE SCALE GENOMIC DNA]</scope>
    <source>
        <strain evidence="2">CCM 8681</strain>
    </source>
</reference>
<name>A0ABQ2BUS5_9FLAO</name>
<evidence type="ECO:0008006" key="3">
    <source>
        <dbReference type="Google" id="ProtNLM"/>
    </source>
</evidence>